<dbReference type="OrthoDB" id="6144264at2759"/>
<reference evidence="4" key="1">
    <citation type="submission" date="2016-06" db="UniProtKB">
        <authorList>
            <consortium name="WormBaseParasite"/>
        </authorList>
    </citation>
    <scope>IDENTIFICATION</scope>
</reference>
<dbReference type="AlphaFoldDB" id="A0A183BGQ4"/>
<dbReference type="WBParaSite" id="ECPE_0001843901-mRNA-1">
    <property type="protein sequence ID" value="ECPE_0001843901-mRNA-1"/>
    <property type="gene ID" value="ECPE_0001843901"/>
</dbReference>
<reference evidence="2 3" key="2">
    <citation type="submission" date="2018-11" db="EMBL/GenBank/DDBJ databases">
        <authorList>
            <consortium name="Pathogen Informatics"/>
        </authorList>
    </citation>
    <scope>NUCLEOTIDE SEQUENCE [LARGE SCALE GENOMIC DNA]</scope>
    <source>
        <strain evidence="2 3">Egypt</strain>
    </source>
</reference>
<evidence type="ECO:0000313" key="3">
    <source>
        <dbReference type="Proteomes" id="UP000272942"/>
    </source>
</evidence>
<sequence length="140" mass="15026">MTPPKVAAGSIVAMDQELSVDAPTRREKGKPASKSGRTRRPAPSDTGARVSVVPIGSSKPRATTLRLCAANGTPIPISGIRQLTVNLKGQRRYPWAFVLANVPTGILGMDFLQYHELLIDSRRLQLINLASNVKVTGLKA</sequence>
<keyword evidence="3" id="KW-1185">Reference proteome</keyword>
<protein>
    <submittedName>
        <fullName evidence="4">Peptidase A2 domain-containing protein</fullName>
    </submittedName>
</protein>
<evidence type="ECO:0000256" key="1">
    <source>
        <dbReference type="SAM" id="MobiDB-lite"/>
    </source>
</evidence>
<dbReference type="Gene3D" id="2.40.70.10">
    <property type="entry name" value="Acid Proteases"/>
    <property type="match status" value="1"/>
</dbReference>
<evidence type="ECO:0000313" key="2">
    <source>
        <dbReference type="EMBL" id="VDP96252.1"/>
    </source>
</evidence>
<accession>A0A183BGQ4</accession>
<dbReference type="SUPFAM" id="SSF50630">
    <property type="entry name" value="Acid proteases"/>
    <property type="match status" value="1"/>
</dbReference>
<dbReference type="EMBL" id="UZAN01078065">
    <property type="protein sequence ID" value="VDP96252.1"/>
    <property type="molecule type" value="Genomic_DNA"/>
</dbReference>
<name>A0A183BGQ4_9TREM</name>
<gene>
    <name evidence="2" type="ORF">ECPE_LOCUS18389</name>
</gene>
<feature type="region of interest" description="Disordered" evidence="1">
    <location>
        <begin position="1"/>
        <end position="52"/>
    </location>
</feature>
<dbReference type="InterPro" id="IPR021109">
    <property type="entry name" value="Peptidase_aspartic_dom_sf"/>
</dbReference>
<proteinExistence type="predicted"/>
<organism evidence="4">
    <name type="scientific">Echinostoma caproni</name>
    <dbReference type="NCBI Taxonomy" id="27848"/>
    <lineage>
        <taxon>Eukaryota</taxon>
        <taxon>Metazoa</taxon>
        <taxon>Spiralia</taxon>
        <taxon>Lophotrochozoa</taxon>
        <taxon>Platyhelminthes</taxon>
        <taxon>Trematoda</taxon>
        <taxon>Digenea</taxon>
        <taxon>Plagiorchiida</taxon>
        <taxon>Echinostomata</taxon>
        <taxon>Echinostomatoidea</taxon>
        <taxon>Echinostomatidae</taxon>
        <taxon>Echinostoma</taxon>
    </lineage>
</organism>
<dbReference type="Proteomes" id="UP000272942">
    <property type="component" value="Unassembled WGS sequence"/>
</dbReference>
<evidence type="ECO:0000313" key="4">
    <source>
        <dbReference type="WBParaSite" id="ECPE_0001843901-mRNA-1"/>
    </source>
</evidence>